<gene>
    <name evidence="3" type="ORF">S2091_0512</name>
</gene>
<dbReference type="EMBL" id="PUGF01000002">
    <property type="protein sequence ID" value="PRC94509.1"/>
    <property type="molecule type" value="Genomic_DNA"/>
</dbReference>
<sequence length="352" mass="38405">MARFSSIDALRGITVAAMLLVNNAGDWDHVYPWMEHAAWNGCNPADFIFPFFLLIVGVSLNLALASKLDAGSNRPQLSKSVVFRGARIVLLGLVLHLIACWLIDGRAFRVMGVLQRIGLCFALVGLCHIWIRDARIQWGIIAAILLGYWALLGGVVEPRFNLVDKIDTLLLGARAYQFDPATGIAHDPEGILSTLPALATVLLGVRVGEWLRTGQLQKMIIGGIVSISLGGVWSLNFPLNKQLWSSSFVLWTAGFGMLAISLMHYLIDQKNWPALGKSFGINAIAAYAGSWIGICLLYGTGAFQPLYTHLFAQPLTGSVSPEFASLMFSCAFTGIFALLLKCMEQRGLRIVI</sequence>
<keyword evidence="1" id="KW-0472">Membrane</keyword>
<evidence type="ECO:0000259" key="2">
    <source>
        <dbReference type="Pfam" id="PF07786"/>
    </source>
</evidence>
<dbReference type="AlphaFoldDB" id="A0A2S9H3F1"/>
<comment type="caution">
    <text evidence="3">The sequence shown here is derived from an EMBL/GenBank/DDBJ whole genome shotgun (WGS) entry which is preliminary data.</text>
</comment>
<feature type="transmembrane region" description="Helical" evidence="1">
    <location>
        <begin position="86"/>
        <end position="104"/>
    </location>
</feature>
<dbReference type="PANTHER" id="PTHR31061">
    <property type="entry name" value="LD22376P"/>
    <property type="match status" value="1"/>
</dbReference>
<dbReference type="Pfam" id="PF07786">
    <property type="entry name" value="HGSNAT_cat"/>
    <property type="match status" value="1"/>
</dbReference>
<accession>A0A2S9H3F1</accession>
<feature type="transmembrane region" description="Helical" evidence="1">
    <location>
        <begin position="138"/>
        <end position="156"/>
    </location>
</feature>
<evidence type="ECO:0000313" key="3">
    <source>
        <dbReference type="EMBL" id="PRC94509.1"/>
    </source>
</evidence>
<feature type="transmembrane region" description="Helical" evidence="1">
    <location>
        <begin position="47"/>
        <end position="65"/>
    </location>
</feature>
<organism evidence="3 4">
    <name type="scientific">Solimicrobium silvestre</name>
    <dbReference type="NCBI Taxonomy" id="2099400"/>
    <lineage>
        <taxon>Bacteria</taxon>
        <taxon>Pseudomonadati</taxon>
        <taxon>Pseudomonadota</taxon>
        <taxon>Betaproteobacteria</taxon>
        <taxon>Burkholderiales</taxon>
        <taxon>Oxalobacteraceae</taxon>
        <taxon>Solimicrobium</taxon>
    </lineage>
</organism>
<evidence type="ECO:0000256" key="1">
    <source>
        <dbReference type="SAM" id="Phobius"/>
    </source>
</evidence>
<keyword evidence="1" id="KW-1133">Transmembrane helix</keyword>
<keyword evidence="1" id="KW-0812">Transmembrane</keyword>
<feature type="transmembrane region" description="Helical" evidence="1">
    <location>
        <begin position="219"/>
        <end position="236"/>
    </location>
</feature>
<dbReference type="OrthoDB" id="9788724at2"/>
<keyword evidence="4" id="KW-1185">Reference proteome</keyword>
<reference evidence="3 4" key="1">
    <citation type="submission" date="2018-02" db="EMBL/GenBank/DDBJ databases">
        <title>Solimicrobium silvestre gen. nov., sp. nov., isolated from alpine forest soil.</title>
        <authorList>
            <person name="Margesin R."/>
            <person name="Albuquerque L."/>
            <person name="Zhang D.-C."/>
            <person name="Froufe H.J.C."/>
            <person name="Severino R."/>
            <person name="Roxo I."/>
            <person name="Egas C."/>
            <person name="Da Costa M.S."/>
        </authorList>
    </citation>
    <scope>NUCLEOTIDE SEQUENCE [LARGE SCALE GENOMIC DNA]</scope>
    <source>
        <strain evidence="3 4">S20-91</strain>
    </source>
</reference>
<evidence type="ECO:0000313" key="4">
    <source>
        <dbReference type="Proteomes" id="UP000237839"/>
    </source>
</evidence>
<dbReference type="RefSeq" id="WP_105530237.1">
    <property type="nucleotide sequence ID" value="NZ_PUGF01000002.1"/>
</dbReference>
<proteinExistence type="predicted"/>
<feature type="transmembrane region" description="Helical" evidence="1">
    <location>
        <begin position="279"/>
        <end position="303"/>
    </location>
</feature>
<dbReference type="InterPro" id="IPR012429">
    <property type="entry name" value="HGSNAT_cat"/>
</dbReference>
<dbReference type="Proteomes" id="UP000237839">
    <property type="component" value="Unassembled WGS sequence"/>
</dbReference>
<feature type="transmembrane region" description="Helical" evidence="1">
    <location>
        <begin position="323"/>
        <end position="340"/>
    </location>
</feature>
<feature type="transmembrane region" description="Helical" evidence="1">
    <location>
        <begin position="248"/>
        <end position="267"/>
    </location>
</feature>
<feature type="domain" description="Heparan-alpha-glucosaminide N-acetyltransferase catalytic" evidence="2">
    <location>
        <begin position="3"/>
        <end position="214"/>
    </location>
</feature>
<dbReference type="PANTHER" id="PTHR31061:SF24">
    <property type="entry name" value="LD22376P"/>
    <property type="match status" value="1"/>
</dbReference>
<name>A0A2S9H3F1_9BURK</name>
<protein>
    <recommendedName>
        <fullName evidence="2">Heparan-alpha-glucosaminide N-acetyltransferase catalytic domain-containing protein</fullName>
    </recommendedName>
</protein>
<feature type="transmembrane region" description="Helical" evidence="1">
    <location>
        <begin position="110"/>
        <end position="131"/>
    </location>
</feature>